<comment type="caution">
    <text evidence="9">The sequence shown here is derived from an EMBL/GenBank/DDBJ whole genome shotgun (WGS) entry which is preliminary data.</text>
</comment>
<evidence type="ECO:0000259" key="8">
    <source>
        <dbReference type="Pfam" id="PF11890"/>
    </source>
</evidence>
<feature type="domain" description="D-isomer specific 2-hydroxyacid dehydrogenase catalytic" evidence="6">
    <location>
        <begin position="25"/>
        <end position="290"/>
    </location>
</feature>
<dbReference type="Pfam" id="PF00389">
    <property type="entry name" value="2-Hacid_dh"/>
    <property type="match status" value="1"/>
</dbReference>
<keyword evidence="1 5" id="KW-0963">Cytoplasm</keyword>
<feature type="domain" description="D-isomer specific 2-hydroxyacid dehydrogenase NAD-binding" evidence="7">
    <location>
        <begin position="125"/>
        <end position="270"/>
    </location>
</feature>
<dbReference type="InterPro" id="IPR024531">
    <property type="entry name" value="Erythronate-4-P_DHase_dimer"/>
</dbReference>
<sequence length="374" mass="41360">MLTIIADSNIAHLHDYFNEQTLNHPIQVISMAGRDITADALQQYQPDVLLIRSVTQIDAKLLDTNQSVKFIGSATIGTDHVNEGYVSLRGMRFANAAGCSKHSVAQYVMSAILQLRPEYWVSNTSQSDKPVKLGIIGLGNIGSTLARYALDLGWEVLGYDPFQSASVINNASVEKVLAQSDVISLHVPLTLTGHSELPTYHMIDADALAKMPSTTMLINTSRGAVVSEADLLADLNQNPERQVVLDVFENEPTVSAELLDKLTLATPHIAGYTLEGKLRGTQMIFDTFVRSYGEKGADILSIKETDLMADLLPDNPYQWQQLKANPQKLAEFYDIKADDRQLRGSVNEQAGAVLGTDFDALRKNYTLRREWLFY</sequence>
<evidence type="ECO:0000256" key="4">
    <source>
        <dbReference type="ARBA" id="ARBA00023096"/>
    </source>
</evidence>
<dbReference type="PANTHER" id="PTHR10996">
    <property type="entry name" value="2-HYDROXYACID DEHYDROGENASE-RELATED"/>
    <property type="match status" value="1"/>
</dbReference>
<dbReference type="SUPFAM" id="SSF51735">
    <property type="entry name" value="NAD(P)-binding Rossmann-fold domains"/>
    <property type="match status" value="1"/>
</dbReference>
<comment type="caution">
    <text evidence="5">Lacks conserved residue(s) required for the propagation of feature annotation.</text>
</comment>
<dbReference type="Gene3D" id="3.40.50.720">
    <property type="entry name" value="NAD(P)-binding Rossmann-like Domain"/>
    <property type="match status" value="2"/>
</dbReference>
<comment type="subunit">
    <text evidence="5">Homodimer.</text>
</comment>
<dbReference type="Pfam" id="PF02826">
    <property type="entry name" value="2-Hacid_dh_C"/>
    <property type="match status" value="1"/>
</dbReference>
<keyword evidence="2 5" id="KW-0560">Oxidoreductase</keyword>
<dbReference type="InterPro" id="IPR029752">
    <property type="entry name" value="D-isomer_DH_CS1"/>
</dbReference>
<reference evidence="9 10" key="1">
    <citation type="journal article" date="2019" name="PLoS ONE">
        <title>Pup mortality in New Zealand sea lions (Phocarctos hookeri) at Enderby Island, Auckland Islands, 2013-18.</title>
        <authorList>
            <person name="Michael S.A."/>
            <person name="Hayman D.T.S."/>
            <person name="Gray R."/>
            <person name="Zhang J."/>
            <person name="Rogers L."/>
            <person name="Roe W.D."/>
        </authorList>
    </citation>
    <scope>NUCLEOTIDE SEQUENCE [LARGE SCALE GENOMIC DNA]</scope>
    <source>
        <strain evidence="9 10">SM868</strain>
    </source>
</reference>
<keyword evidence="4 5" id="KW-0664">Pyridoxine biosynthesis</keyword>
<dbReference type="Proteomes" id="UP000442109">
    <property type="component" value="Unassembled WGS sequence"/>
</dbReference>
<dbReference type="EMBL" id="WFKQ01000006">
    <property type="protein sequence ID" value="MUG32710.1"/>
    <property type="molecule type" value="Genomic_DNA"/>
</dbReference>
<name>A0A844M206_9GAMM</name>
<feature type="binding site" evidence="5">
    <location>
        <position position="246"/>
    </location>
    <ligand>
        <name>NAD(+)</name>
        <dbReference type="ChEBI" id="CHEBI:57540"/>
    </ligand>
</feature>
<dbReference type="InterPro" id="IPR038251">
    <property type="entry name" value="PdxB_dimer_sf"/>
</dbReference>
<dbReference type="GO" id="GO:0005737">
    <property type="term" value="C:cytoplasm"/>
    <property type="evidence" value="ECO:0007669"/>
    <property type="project" value="UniProtKB-SubCell"/>
</dbReference>
<dbReference type="UniPathway" id="UPA00244">
    <property type="reaction ID" value="UER00310"/>
</dbReference>
<feature type="binding site" evidence="5">
    <location>
        <position position="271"/>
    </location>
    <ligand>
        <name>NAD(+)</name>
        <dbReference type="ChEBI" id="CHEBI:57540"/>
    </ligand>
</feature>
<evidence type="ECO:0000259" key="6">
    <source>
        <dbReference type="Pfam" id="PF00389"/>
    </source>
</evidence>
<evidence type="ECO:0000259" key="7">
    <source>
        <dbReference type="Pfam" id="PF02826"/>
    </source>
</evidence>
<feature type="binding site" evidence="5">
    <location>
        <position position="160"/>
    </location>
    <ligand>
        <name>NAD(+)</name>
        <dbReference type="ChEBI" id="CHEBI:57540"/>
    </ligand>
</feature>
<dbReference type="SUPFAM" id="SSF52283">
    <property type="entry name" value="Formate/glycerate dehydrogenase catalytic domain-like"/>
    <property type="match status" value="1"/>
</dbReference>
<feature type="binding site" evidence="5">
    <location>
        <position position="75"/>
    </location>
    <ligand>
        <name>substrate</name>
    </ligand>
</feature>
<dbReference type="OrthoDB" id="9770208at2"/>
<keyword evidence="3 5" id="KW-0520">NAD</keyword>
<comment type="similarity">
    <text evidence="5">Belongs to the D-isomer specific 2-hydroxyacid dehydrogenase family. PdxB subfamily.</text>
</comment>
<comment type="subcellular location">
    <subcellularLocation>
        <location evidence="5">Cytoplasm</location>
    </subcellularLocation>
</comment>
<dbReference type="AlphaFoldDB" id="A0A844M206"/>
<gene>
    <name evidence="5" type="primary">pdxB</name>
    <name evidence="9" type="ORF">GB996_07850</name>
</gene>
<comment type="function">
    <text evidence="5">Catalyzes the oxidation of erythronate-4-phosphate to 3-hydroxy-2-oxo-4-phosphonooxybutanoate.</text>
</comment>
<dbReference type="PROSITE" id="PS00065">
    <property type="entry name" value="D_2_HYDROXYACID_DH_1"/>
    <property type="match status" value="1"/>
</dbReference>
<evidence type="ECO:0000256" key="5">
    <source>
        <dbReference type="HAMAP-Rule" id="MF_01825"/>
    </source>
</evidence>
<comment type="catalytic activity">
    <reaction evidence="5">
        <text>4-phospho-D-erythronate + NAD(+) = (R)-3-hydroxy-2-oxo-4-phosphooxybutanoate + NADH + H(+)</text>
        <dbReference type="Rhea" id="RHEA:18829"/>
        <dbReference type="ChEBI" id="CHEBI:15378"/>
        <dbReference type="ChEBI" id="CHEBI:57540"/>
        <dbReference type="ChEBI" id="CHEBI:57945"/>
        <dbReference type="ChEBI" id="CHEBI:58538"/>
        <dbReference type="ChEBI" id="CHEBI:58766"/>
        <dbReference type="EC" id="1.1.1.290"/>
    </reaction>
</comment>
<dbReference type="InterPro" id="IPR006140">
    <property type="entry name" value="D-isomer_DH_NAD-bd"/>
</dbReference>
<evidence type="ECO:0000256" key="2">
    <source>
        <dbReference type="ARBA" id="ARBA00023002"/>
    </source>
</evidence>
<dbReference type="GO" id="GO:0046983">
    <property type="term" value="F:protein dimerization activity"/>
    <property type="evidence" value="ECO:0007669"/>
    <property type="project" value="InterPro"/>
</dbReference>
<feature type="active site" description="Proton donor" evidence="5">
    <location>
        <position position="268"/>
    </location>
</feature>
<dbReference type="InterPro" id="IPR050223">
    <property type="entry name" value="D-isomer_2-hydroxyacid_DH"/>
</dbReference>
<evidence type="ECO:0000313" key="10">
    <source>
        <dbReference type="Proteomes" id="UP000442109"/>
    </source>
</evidence>
<dbReference type="Gene3D" id="3.30.1370.170">
    <property type="match status" value="1"/>
</dbReference>
<comment type="pathway">
    <text evidence="5">Cofactor biosynthesis; pyridoxine 5'-phosphate biosynthesis; pyridoxine 5'-phosphate from D-erythrose 4-phosphate: step 2/5.</text>
</comment>
<evidence type="ECO:0000256" key="3">
    <source>
        <dbReference type="ARBA" id="ARBA00023027"/>
    </source>
</evidence>
<organism evidence="9 10">
    <name type="scientific">Psychrobacter sanguinis</name>
    <dbReference type="NCBI Taxonomy" id="861445"/>
    <lineage>
        <taxon>Bacteria</taxon>
        <taxon>Pseudomonadati</taxon>
        <taxon>Pseudomonadota</taxon>
        <taxon>Gammaproteobacteria</taxon>
        <taxon>Moraxellales</taxon>
        <taxon>Moraxellaceae</taxon>
        <taxon>Psychrobacter</taxon>
    </lineage>
</organism>
<dbReference type="InterPro" id="IPR006139">
    <property type="entry name" value="D-isomer_2_OHA_DH_cat_dom"/>
</dbReference>
<dbReference type="CDD" id="cd12158">
    <property type="entry name" value="ErythrP_dh"/>
    <property type="match status" value="1"/>
</dbReference>
<dbReference type="GO" id="GO:0033711">
    <property type="term" value="F:4-phosphoerythronate dehydrogenase activity"/>
    <property type="evidence" value="ECO:0007669"/>
    <property type="project" value="UniProtKB-EC"/>
</dbReference>
<accession>A0A844M206</accession>
<feature type="domain" description="Erythronate-4-phosphate dehydrogenase dimerisation" evidence="8">
    <location>
        <begin position="330"/>
        <end position="371"/>
    </location>
</feature>
<dbReference type="InterPro" id="IPR036291">
    <property type="entry name" value="NAD(P)-bd_dom_sf"/>
</dbReference>
<dbReference type="EC" id="1.1.1.290" evidence="5"/>
<dbReference type="GO" id="GO:0008615">
    <property type="term" value="P:pyridoxine biosynthetic process"/>
    <property type="evidence" value="ECO:0007669"/>
    <property type="project" value="UniProtKB-UniRule"/>
</dbReference>
<dbReference type="Pfam" id="PF11890">
    <property type="entry name" value="DUF3410"/>
    <property type="match status" value="1"/>
</dbReference>
<feature type="active site" evidence="5">
    <location>
        <position position="222"/>
    </location>
</feature>
<feature type="active site" evidence="5">
    <location>
        <position position="251"/>
    </location>
</feature>
<evidence type="ECO:0000256" key="1">
    <source>
        <dbReference type="ARBA" id="ARBA00022490"/>
    </source>
</evidence>
<dbReference type="InterPro" id="IPR020921">
    <property type="entry name" value="Erythronate-4-P_DHase"/>
</dbReference>
<dbReference type="HAMAP" id="MF_01825">
    <property type="entry name" value="PdxB"/>
    <property type="match status" value="1"/>
</dbReference>
<evidence type="ECO:0000313" key="9">
    <source>
        <dbReference type="EMBL" id="MUG32710.1"/>
    </source>
</evidence>
<protein>
    <recommendedName>
        <fullName evidence="5">Erythronate-4-phosphate dehydrogenase</fullName>
        <ecNumber evidence="5">1.1.1.290</ecNumber>
    </recommendedName>
</protein>
<feature type="binding site" evidence="5">
    <location>
        <position position="53"/>
    </location>
    <ligand>
        <name>substrate</name>
    </ligand>
</feature>
<dbReference type="GO" id="GO:0051287">
    <property type="term" value="F:NAD binding"/>
    <property type="evidence" value="ECO:0007669"/>
    <property type="project" value="InterPro"/>
</dbReference>
<dbReference type="RefSeq" id="WP_155587340.1">
    <property type="nucleotide sequence ID" value="NZ_WFKQ01000006.1"/>
</dbReference>
<proteinExistence type="inferred from homology"/>
<feature type="binding site" evidence="5">
    <location>
        <position position="272"/>
    </location>
    <ligand>
        <name>substrate</name>
    </ligand>
</feature>
<keyword evidence="10" id="KW-1185">Reference proteome</keyword>